<accession>A0A0F7FH96</accession>
<dbReference type="Proteomes" id="UP000067434">
    <property type="component" value="Chromosome"/>
</dbReference>
<sequence length="65" mass="7574">MTVYYWREKFIRLRLPADRGIPPSVKPRFEASIPCLEILKETLKLVRLRGSGTLQVKVKAIRTSF</sequence>
<dbReference type="EMBL" id="CP009961">
    <property type="protein sequence ID" value="AKG38523.1"/>
    <property type="molecule type" value="Genomic_DNA"/>
</dbReference>
<dbReference type="KEGG" id="thf:MA03_03420"/>
<keyword evidence="2" id="KW-1185">Reference proteome</keyword>
<dbReference type="HOGENOM" id="CLU_2839566_0_0_2"/>
<evidence type="ECO:0000313" key="1">
    <source>
        <dbReference type="EMBL" id="AKG38523.1"/>
    </source>
</evidence>
<reference evidence="1 2" key="1">
    <citation type="journal article" date="2015" name="Stand. Genomic Sci.">
        <title>Complete genome sequence of and proposal of Thermofilum uzonense sp. nov. a novel hyperthermophilic crenarchaeon and emended description of the genus Thermofilum.</title>
        <authorList>
            <person name="Toshchakov S.V."/>
            <person name="Korzhenkov A.A."/>
            <person name="Samarov N.I."/>
            <person name="Mazunin I.O."/>
            <person name="Mozhey O.I."/>
            <person name="Shmyr I.S."/>
            <person name="Derbikova K.S."/>
            <person name="Taranov E.A."/>
            <person name="Dominova I.N."/>
            <person name="Bonch-Osmolovskaya E.A."/>
            <person name="Patrushev M.V."/>
            <person name="Podosokorskaya O.A."/>
            <person name="Kublanov I.V."/>
        </authorList>
    </citation>
    <scope>NUCLEOTIDE SEQUENCE [LARGE SCALE GENOMIC DNA]</scope>
    <source>
        <strain evidence="1 2">1807-2</strain>
    </source>
</reference>
<gene>
    <name evidence="1" type="ORF">MA03_03420</name>
</gene>
<name>A0A0F7FH96_9CREN</name>
<proteinExistence type="predicted"/>
<organism evidence="1 2">
    <name type="scientific">Infirmifilum uzonense</name>
    <dbReference type="NCBI Taxonomy" id="1550241"/>
    <lineage>
        <taxon>Archaea</taxon>
        <taxon>Thermoproteota</taxon>
        <taxon>Thermoprotei</taxon>
        <taxon>Thermofilales</taxon>
        <taxon>Thermofilaceae</taxon>
        <taxon>Infirmifilum</taxon>
    </lineage>
</organism>
<evidence type="ECO:0000313" key="2">
    <source>
        <dbReference type="Proteomes" id="UP000067434"/>
    </source>
</evidence>
<dbReference type="AlphaFoldDB" id="A0A0F7FH96"/>
<protein>
    <submittedName>
        <fullName evidence="1">Uncharacterized protein</fullName>
    </submittedName>
</protein>
<dbReference type="PATRIC" id="fig|1550241.5.peg.724"/>